<name>A0A4Y7QH04_9AGAM</name>
<dbReference type="PROSITE" id="PS50097">
    <property type="entry name" value="BTB"/>
    <property type="match status" value="1"/>
</dbReference>
<dbReference type="CDD" id="cd18186">
    <property type="entry name" value="BTB_POZ_ZBTB_KLHL-like"/>
    <property type="match status" value="1"/>
</dbReference>
<evidence type="ECO:0000259" key="1">
    <source>
        <dbReference type="PROSITE" id="PS50097"/>
    </source>
</evidence>
<dbReference type="Gene3D" id="3.30.710.10">
    <property type="entry name" value="Potassium Channel Kv1.1, Chain A"/>
    <property type="match status" value="1"/>
</dbReference>
<accession>A0A4Y7QH04</accession>
<sequence>MTEIEIDSDPTRVSDGYHPSYSSPSADIVLLSDDGVKFRVHSAILATASKFFHDMFGMPRSAAENHDDALPMSESSEILKTLLDIIYPCDTDPVLPSLSFAFLRRQNRAIPVEAARGVCTSGHIWLG</sequence>
<dbReference type="STRING" id="50990.A0A4Y7QH04"/>
<dbReference type="Pfam" id="PF00651">
    <property type="entry name" value="BTB"/>
    <property type="match status" value="1"/>
</dbReference>
<gene>
    <name evidence="2" type="ORF">BD410DRAFT_783714</name>
</gene>
<dbReference type="InterPro" id="IPR011333">
    <property type="entry name" value="SKP1/BTB/POZ_sf"/>
</dbReference>
<dbReference type="InterPro" id="IPR000210">
    <property type="entry name" value="BTB/POZ_dom"/>
</dbReference>
<evidence type="ECO:0000313" key="2">
    <source>
        <dbReference type="EMBL" id="TDL26626.1"/>
    </source>
</evidence>
<reference evidence="2 3" key="1">
    <citation type="submission" date="2018-06" db="EMBL/GenBank/DDBJ databases">
        <title>A transcriptomic atlas of mushroom development highlights an independent origin of complex multicellularity.</title>
        <authorList>
            <consortium name="DOE Joint Genome Institute"/>
            <person name="Krizsan K."/>
            <person name="Almasi E."/>
            <person name="Merenyi Z."/>
            <person name="Sahu N."/>
            <person name="Viragh M."/>
            <person name="Koszo T."/>
            <person name="Mondo S."/>
            <person name="Kiss B."/>
            <person name="Balint B."/>
            <person name="Kues U."/>
            <person name="Barry K."/>
            <person name="Hegedus J.C."/>
            <person name="Henrissat B."/>
            <person name="Johnson J."/>
            <person name="Lipzen A."/>
            <person name="Ohm R."/>
            <person name="Nagy I."/>
            <person name="Pangilinan J."/>
            <person name="Yan J."/>
            <person name="Xiong Y."/>
            <person name="Grigoriev I.V."/>
            <person name="Hibbett D.S."/>
            <person name="Nagy L.G."/>
        </authorList>
    </citation>
    <scope>NUCLEOTIDE SEQUENCE [LARGE SCALE GENOMIC DNA]</scope>
    <source>
        <strain evidence="2 3">SZMC22713</strain>
    </source>
</reference>
<dbReference type="EMBL" id="ML170161">
    <property type="protein sequence ID" value="TDL26626.1"/>
    <property type="molecule type" value="Genomic_DNA"/>
</dbReference>
<dbReference type="AlphaFoldDB" id="A0A4Y7QH04"/>
<evidence type="ECO:0000313" key="3">
    <source>
        <dbReference type="Proteomes" id="UP000294933"/>
    </source>
</evidence>
<proteinExistence type="predicted"/>
<keyword evidence="3" id="KW-1185">Reference proteome</keyword>
<dbReference type="SUPFAM" id="SSF54695">
    <property type="entry name" value="POZ domain"/>
    <property type="match status" value="1"/>
</dbReference>
<dbReference type="OrthoDB" id="3184970at2759"/>
<protein>
    <recommendedName>
        <fullName evidence="1">BTB domain-containing protein</fullName>
    </recommendedName>
</protein>
<dbReference type="VEuPathDB" id="FungiDB:BD410DRAFT_783714"/>
<dbReference type="Proteomes" id="UP000294933">
    <property type="component" value="Unassembled WGS sequence"/>
</dbReference>
<organism evidence="2 3">
    <name type="scientific">Rickenella mellea</name>
    <dbReference type="NCBI Taxonomy" id="50990"/>
    <lineage>
        <taxon>Eukaryota</taxon>
        <taxon>Fungi</taxon>
        <taxon>Dikarya</taxon>
        <taxon>Basidiomycota</taxon>
        <taxon>Agaricomycotina</taxon>
        <taxon>Agaricomycetes</taxon>
        <taxon>Hymenochaetales</taxon>
        <taxon>Rickenellaceae</taxon>
        <taxon>Rickenella</taxon>
    </lineage>
</organism>
<feature type="domain" description="BTB" evidence="1">
    <location>
        <begin position="26"/>
        <end position="87"/>
    </location>
</feature>